<evidence type="ECO:0000256" key="3">
    <source>
        <dbReference type="ARBA" id="ARBA00022603"/>
    </source>
</evidence>
<evidence type="ECO:0000256" key="6">
    <source>
        <dbReference type="ARBA" id="ARBA00022692"/>
    </source>
</evidence>
<feature type="binding site" evidence="13">
    <location>
        <begin position="113"/>
        <end position="115"/>
    </location>
    <ligand>
        <name>S-adenosyl-L-methionine</name>
        <dbReference type="ChEBI" id="CHEBI:59789"/>
    </ligand>
</feature>
<keyword evidence="10 13" id="KW-0472">Membrane</keyword>
<dbReference type="STRING" id="1806994.A0A507CC52"/>
<keyword evidence="13" id="KW-0496">Mitochondrion</keyword>
<comment type="catalytic activity">
    <reaction evidence="13">
        <text>a 1,2-diacyl-sn-glycero-3-phospho-N-methylethanolamine + S-adenosyl-L-methionine = a 1,2-diacyl-sn-glycero-3-phospho-N,N-dimethylethanolamine + S-adenosyl-L-homocysteine + H(+)</text>
        <dbReference type="Rhea" id="RHEA:32735"/>
        <dbReference type="ChEBI" id="CHEBI:15378"/>
        <dbReference type="ChEBI" id="CHEBI:57856"/>
        <dbReference type="ChEBI" id="CHEBI:59789"/>
        <dbReference type="ChEBI" id="CHEBI:64572"/>
        <dbReference type="ChEBI" id="CHEBI:64573"/>
        <dbReference type="EC" id="2.1.1.71"/>
    </reaction>
</comment>
<dbReference type="EC" id="2.1.1.71" evidence="13"/>
<keyword evidence="9 13" id="KW-0443">Lipid metabolism</keyword>
<dbReference type="AlphaFoldDB" id="A0A507CC52"/>
<comment type="pathway">
    <text evidence="13">Phospholipid metabolism; phosphatidylcholine biosynthesis.</text>
</comment>
<keyword evidence="11 13" id="KW-0594">Phospholipid biosynthesis</keyword>
<evidence type="ECO:0000256" key="8">
    <source>
        <dbReference type="ARBA" id="ARBA00022989"/>
    </source>
</evidence>
<evidence type="ECO:0000313" key="15">
    <source>
        <dbReference type="EMBL" id="TPX36918.1"/>
    </source>
</evidence>
<reference evidence="15 16" key="1">
    <citation type="journal article" date="2019" name="Sci. Rep.">
        <title>Comparative genomics of chytrid fungi reveal insights into the obligate biotrophic and pathogenic lifestyle of Synchytrium endobioticum.</title>
        <authorList>
            <person name="van de Vossenberg B.T.L.H."/>
            <person name="Warris S."/>
            <person name="Nguyen H.D.T."/>
            <person name="van Gent-Pelzer M.P.E."/>
            <person name="Joly D.L."/>
            <person name="van de Geest H.C."/>
            <person name="Bonants P.J.M."/>
            <person name="Smith D.S."/>
            <person name="Levesque C.A."/>
            <person name="van der Lee T.A.J."/>
        </authorList>
    </citation>
    <scope>NUCLEOTIDE SEQUENCE [LARGE SCALE GENOMIC DNA]</scope>
    <source>
        <strain evidence="15 16">JEL517</strain>
    </source>
</reference>
<keyword evidence="7 13" id="KW-0256">Endoplasmic reticulum</keyword>
<evidence type="ECO:0000256" key="14">
    <source>
        <dbReference type="SAM" id="Phobius"/>
    </source>
</evidence>
<dbReference type="Pfam" id="PF04191">
    <property type="entry name" value="PEMT"/>
    <property type="match status" value="1"/>
</dbReference>
<dbReference type="InterPro" id="IPR024960">
    <property type="entry name" value="PEMT/MFAP"/>
</dbReference>
<dbReference type="OrthoDB" id="8300106at2759"/>
<dbReference type="GO" id="GO:0005789">
    <property type="term" value="C:endoplasmic reticulum membrane"/>
    <property type="evidence" value="ECO:0007669"/>
    <property type="project" value="UniProtKB-SubCell"/>
</dbReference>
<feature type="intramembrane region" description="Helical" evidence="13">
    <location>
        <begin position="29"/>
        <end position="49"/>
    </location>
</feature>
<proteinExistence type="inferred from homology"/>
<evidence type="ECO:0000256" key="4">
    <source>
        <dbReference type="ARBA" id="ARBA00022679"/>
    </source>
</evidence>
<dbReference type="GO" id="GO:0006656">
    <property type="term" value="P:phosphatidylcholine biosynthetic process"/>
    <property type="evidence" value="ECO:0007669"/>
    <property type="project" value="UniProtKB-UniRule"/>
</dbReference>
<dbReference type="Proteomes" id="UP000319731">
    <property type="component" value="Unassembled WGS sequence"/>
</dbReference>
<feature type="transmembrane region" description="Helical" evidence="14">
    <location>
        <begin position="25"/>
        <end position="45"/>
    </location>
</feature>
<organism evidence="15 16">
    <name type="scientific">Synchytrium microbalum</name>
    <dbReference type="NCBI Taxonomy" id="1806994"/>
    <lineage>
        <taxon>Eukaryota</taxon>
        <taxon>Fungi</taxon>
        <taxon>Fungi incertae sedis</taxon>
        <taxon>Chytridiomycota</taxon>
        <taxon>Chytridiomycota incertae sedis</taxon>
        <taxon>Chytridiomycetes</taxon>
        <taxon>Synchytriales</taxon>
        <taxon>Synchytriaceae</taxon>
        <taxon>Synchytrium</taxon>
    </lineage>
</organism>
<comment type="catalytic activity">
    <reaction evidence="13">
        <text>a 1,2-diacyl-sn-glycero-3-phospho-N,N-dimethylethanolamine + S-adenosyl-L-methionine = a 1,2-diacyl-sn-glycero-3-phosphocholine + S-adenosyl-L-homocysteine + H(+)</text>
        <dbReference type="Rhea" id="RHEA:32739"/>
        <dbReference type="ChEBI" id="CHEBI:15378"/>
        <dbReference type="ChEBI" id="CHEBI:57643"/>
        <dbReference type="ChEBI" id="CHEBI:57856"/>
        <dbReference type="ChEBI" id="CHEBI:59789"/>
        <dbReference type="ChEBI" id="CHEBI:64572"/>
    </reaction>
</comment>
<feature type="topological domain" description="Lumenal" evidence="13">
    <location>
        <begin position="1"/>
        <end position="28"/>
    </location>
</feature>
<feature type="topological domain" description="Cytoplasmic" evidence="13">
    <location>
        <begin position="195"/>
        <end position="224"/>
    </location>
</feature>
<dbReference type="InterPro" id="IPR007318">
    <property type="entry name" value="Phopholipid_MeTrfase"/>
</dbReference>
<dbReference type="PANTHER" id="PTHR15458">
    <property type="entry name" value="PHOSPHATIDYLETHANOLAMINE N-METHYLTRANSFERASE"/>
    <property type="match status" value="1"/>
</dbReference>
<keyword evidence="16" id="KW-1185">Reference proteome</keyword>
<comment type="function">
    <text evidence="13">Catalyzes the second two steps of the methylation pathway of phosphatidylcholine biosynthesis, the SAM-dependent methylation of phosphatidylmonomethylethanolamine (PMME) to phosphatidyldimethylethanolamine (PDME) and of PDME to phosphatidylcholine (PC).</text>
</comment>
<name>A0A507CC52_9FUNG</name>
<dbReference type="Gene3D" id="1.20.120.1630">
    <property type="match status" value="1"/>
</dbReference>
<evidence type="ECO:0000313" key="16">
    <source>
        <dbReference type="Proteomes" id="UP000319731"/>
    </source>
</evidence>
<evidence type="ECO:0000256" key="9">
    <source>
        <dbReference type="ARBA" id="ARBA00023098"/>
    </source>
</evidence>
<dbReference type="GO" id="GO:0032259">
    <property type="term" value="P:methylation"/>
    <property type="evidence" value="ECO:0007669"/>
    <property type="project" value="UniProtKB-KW"/>
</dbReference>
<keyword evidence="6 13" id="KW-0812">Transmembrane</keyword>
<feature type="transmembrane region" description="Helical" evidence="14">
    <location>
        <begin position="66"/>
        <end position="85"/>
    </location>
</feature>
<dbReference type="GeneID" id="42002312"/>
<dbReference type="EMBL" id="QEAO01000003">
    <property type="protein sequence ID" value="TPX36918.1"/>
    <property type="molecule type" value="Genomic_DNA"/>
</dbReference>
<evidence type="ECO:0000256" key="1">
    <source>
        <dbReference type="ARBA" id="ARBA00004127"/>
    </source>
</evidence>
<evidence type="ECO:0000256" key="10">
    <source>
        <dbReference type="ARBA" id="ARBA00023136"/>
    </source>
</evidence>
<dbReference type="HAMAP" id="MF_03216">
    <property type="entry name" value="PLMT"/>
    <property type="match status" value="1"/>
</dbReference>
<feature type="binding site" evidence="13">
    <location>
        <begin position="196"/>
        <end position="197"/>
    </location>
    <ligand>
        <name>S-adenosyl-L-methionine</name>
        <dbReference type="ChEBI" id="CHEBI:59789"/>
    </ligand>
</feature>
<keyword evidence="8 13" id="KW-1133">Transmembrane helix</keyword>
<keyword evidence="4 13" id="KW-0808">Transferase</keyword>
<feature type="topological domain" description="Lumenal" evidence="13">
    <location>
        <begin position="50"/>
        <end position="61"/>
    </location>
</feature>
<evidence type="ECO:0000256" key="12">
    <source>
        <dbReference type="ARBA" id="ARBA00023264"/>
    </source>
</evidence>
<comment type="subcellular location">
    <subcellularLocation>
        <location evidence="1">Endomembrane system</location>
        <topology evidence="1">Multi-pass membrane protein</topology>
    </subcellularLocation>
    <subcellularLocation>
        <location evidence="13">Endoplasmic reticulum membrane</location>
        <topology evidence="13">Multi-pass membrane protein</topology>
    </subcellularLocation>
    <subcellularLocation>
        <location evidence="13">Mitochondrion membrane</location>
        <topology evidence="13">Multi-pass membrane protein</topology>
    </subcellularLocation>
</comment>
<keyword evidence="5 13" id="KW-0949">S-adenosyl-L-methionine</keyword>
<sequence length="224" mass="24774">MDAFTRVMNLALDGPSRLFSILPTFPGYSPAVVAAGYIFFHVFNYNATAQLEYRTKIFTKALGKNAVYVYAVYLVTSGMIRHHYVMRAIHADAGTLEVLPEPYRTIVGLSLIIFGSVINLWAIQTLGIKGIYNGDSFGFLFDAPVTNGIYRYISDPQYLGTGALFLGNAIQQSSKAGYGLASLTYIVYTLSVRYIEGPHMQRMYAAKHTRSAKSARPGLKKKAK</sequence>
<feature type="topological domain" description="Lumenal" evidence="13">
    <location>
        <begin position="130"/>
        <end position="172"/>
    </location>
</feature>
<evidence type="ECO:0000256" key="2">
    <source>
        <dbReference type="ARBA" id="ARBA00022516"/>
    </source>
</evidence>
<dbReference type="PANTHER" id="PTHR15458:SF11">
    <property type="entry name" value="PHOSPHATIDYLETHANOLAMINE N-METHYLTRANSFERASE B"/>
    <property type="match status" value="1"/>
</dbReference>
<evidence type="ECO:0000256" key="7">
    <source>
        <dbReference type="ARBA" id="ARBA00022824"/>
    </source>
</evidence>
<dbReference type="PROSITE" id="PS50244">
    <property type="entry name" value="S5A_REDUCTASE"/>
    <property type="match status" value="1"/>
</dbReference>
<keyword evidence="3 13" id="KW-0489">Methyltransferase</keyword>
<dbReference type="RefSeq" id="XP_031026989.1">
    <property type="nucleotide sequence ID" value="XM_031167015.1"/>
</dbReference>
<dbReference type="UniPathway" id="UPA00753"/>
<keyword evidence="12 13" id="KW-1208">Phospholipid metabolism</keyword>
<comment type="caution">
    <text evidence="13">Lacks conserved residue(s) required for the propagation of feature annotation.</text>
</comment>
<evidence type="ECO:0000256" key="5">
    <source>
        <dbReference type="ARBA" id="ARBA00022691"/>
    </source>
</evidence>
<comment type="caution">
    <text evidence="15">The sequence shown here is derived from an EMBL/GenBank/DDBJ whole genome shotgun (WGS) entry which is preliminary data.</text>
</comment>
<dbReference type="GO" id="GO:0031966">
    <property type="term" value="C:mitochondrial membrane"/>
    <property type="evidence" value="ECO:0007669"/>
    <property type="project" value="UniProtKB-SubCell"/>
</dbReference>
<evidence type="ECO:0000256" key="13">
    <source>
        <dbReference type="HAMAP-Rule" id="MF_03216"/>
    </source>
</evidence>
<evidence type="ECO:0000256" key="11">
    <source>
        <dbReference type="ARBA" id="ARBA00023209"/>
    </source>
</evidence>
<gene>
    <name evidence="15" type="ORF">SmJEL517_g01087</name>
</gene>
<keyword evidence="2 13" id="KW-0444">Lipid biosynthesis</keyword>
<accession>A0A507CC52</accession>
<dbReference type="GO" id="GO:0000773">
    <property type="term" value="F:phosphatidyl-N-methylethanolamine N-methyltransferase activity"/>
    <property type="evidence" value="ECO:0007669"/>
    <property type="project" value="UniProtKB-UniRule"/>
</dbReference>
<comment type="similarity">
    <text evidence="13">Belongs to the class VI-like SAM-binding methyltransferase superfamily. PEMT/PEM2 methyltransferase family.</text>
</comment>
<protein>
    <recommendedName>
        <fullName evidence="13">Phosphatidyl-N-methylethanolamine N-methyltransferase</fullName>
        <ecNumber evidence="13">2.1.1.71</ecNumber>
    </recommendedName>
    <alternativeName>
        <fullName evidence="13">Phospholipid methyltransferase</fullName>
        <shortName evidence="13">PLMT</shortName>
    </alternativeName>
</protein>
<feature type="transmembrane region" description="Helical" evidence="14">
    <location>
        <begin position="105"/>
        <end position="123"/>
    </location>
</feature>